<dbReference type="CDD" id="cd21341">
    <property type="entry name" value="TTC8_N"/>
    <property type="match status" value="1"/>
</dbReference>
<gene>
    <name evidence="5" type="ORF">PPAR00522_LOCUS13691</name>
</gene>
<name>A0A7S0V2E5_9CHLO</name>
<dbReference type="SMART" id="SM00028">
    <property type="entry name" value="TPR"/>
    <property type="match status" value="7"/>
</dbReference>
<dbReference type="PROSITE" id="PS50005">
    <property type="entry name" value="TPR"/>
    <property type="match status" value="2"/>
</dbReference>
<dbReference type="InterPro" id="IPR028796">
    <property type="entry name" value="BBS8"/>
</dbReference>
<sequence length="531" mass="59489">MQNMQLPKDMNPVWLAQSRLRRRKFDESLKISSALLEKNPYDQAVWFLKTRALTLKNWIDDVEIEEEGIADILMDENQIAQVPRPGTSMGATVNTSGGMPSQAVRPMTSSGRPVTGFARPGTGSARPTTSAMGRAGLTSSSGLAAQQALLDQALRSGNASNRPGTSRPVTSSGRFVRLGTASLLTQVGGPFIDVERLDLRKYAARPLLARALCDYIIYNDHNMKKALELCAHATQTNEFQDWWWKARLGKCYYQLGLLRDAEKQFKSSVQAQPMILSTLELCKIYLRMDQPNTAIEHYLAALVTHPDEVSLLLALARVHDALHEGEKAIQLYKNVLFYDSSNVEAVACLASYHFYSDQPEIALRYYRRLLQMGVTSCELWNNLGLCCFYSGQYDMCLGCFERTLQLAADDALPDIWFNIGQVAIGIGDLNLAMQCFKIAISIDPHHTEAYNNLGVLEFRRGNDGSAMAQFRLGQKYSHLVFEVFYNAALLSFKNGDFQDSYEMTQKALALYPEHTETHELLKQLTTQFASL</sequence>
<dbReference type="InterPro" id="IPR019734">
    <property type="entry name" value="TPR_rpt"/>
</dbReference>
<evidence type="ECO:0000256" key="2">
    <source>
        <dbReference type="ARBA" id="ARBA00022803"/>
    </source>
</evidence>
<dbReference type="PANTHER" id="PTHR44177:SF1">
    <property type="entry name" value="TETRATRICOPEPTIDE REPEAT PROTEIN 8"/>
    <property type="match status" value="1"/>
</dbReference>
<proteinExistence type="predicted"/>
<organism evidence="5">
    <name type="scientific">Polytomella parva</name>
    <dbReference type="NCBI Taxonomy" id="51329"/>
    <lineage>
        <taxon>Eukaryota</taxon>
        <taxon>Viridiplantae</taxon>
        <taxon>Chlorophyta</taxon>
        <taxon>core chlorophytes</taxon>
        <taxon>Chlorophyceae</taxon>
        <taxon>CS clade</taxon>
        <taxon>Chlamydomonadales</taxon>
        <taxon>Chlamydomonadaceae</taxon>
        <taxon>Polytomella</taxon>
    </lineage>
</organism>
<evidence type="ECO:0000256" key="3">
    <source>
        <dbReference type="PROSITE-ProRule" id="PRU00339"/>
    </source>
</evidence>
<dbReference type="AlphaFoldDB" id="A0A7S0V2E5"/>
<dbReference type="Pfam" id="PF13181">
    <property type="entry name" value="TPR_8"/>
    <property type="match status" value="1"/>
</dbReference>
<dbReference type="Pfam" id="PF07719">
    <property type="entry name" value="TPR_2"/>
    <property type="match status" value="1"/>
</dbReference>
<dbReference type="GO" id="GO:0097730">
    <property type="term" value="C:non-motile cilium"/>
    <property type="evidence" value="ECO:0007669"/>
    <property type="project" value="TreeGrafter"/>
</dbReference>
<dbReference type="EMBL" id="HBFM01021052">
    <property type="protein sequence ID" value="CAD8778456.1"/>
    <property type="molecule type" value="Transcribed_RNA"/>
</dbReference>
<protein>
    <submittedName>
        <fullName evidence="5">Uncharacterized protein</fullName>
    </submittedName>
</protein>
<dbReference type="SUPFAM" id="SSF48452">
    <property type="entry name" value="TPR-like"/>
    <property type="match status" value="1"/>
</dbReference>
<feature type="region of interest" description="Disordered" evidence="4">
    <location>
        <begin position="98"/>
        <end position="137"/>
    </location>
</feature>
<dbReference type="GO" id="GO:0034464">
    <property type="term" value="C:BBSome"/>
    <property type="evidence" value="ECO:0007669"/>
    <property type="project" value="InterPro"/>
</dbReference>
<evidence type="ECO:0000256" key="1">
    <source>
        <dbReference type="ARBA" id="ARBA00022737"/>
    </source>
</evidence>
<keyword evidence="1" id="KW-0677">Repeat</keyword>
<keyword evidence="2 3" id="KW-0802">TPR repeat</keyword>
<dbReference type="InterPro" id="IPR011990">
    <property type="entry name" value="TPR-like_helical_dom_sf"/>
</dbReference>
<dbReference type="GO" id="GO:1905515">
    <property type="term" value="P:non-motile cilium assembly"/>
    <property type="evidence" value="ECO:0007669"/>
    <property type="project" value="InterPro"/>
</dbReference>
<feature type="repeat" description="TPR" evidence="3">
    <location>
        <begin position="413"/>
        <end position="446"/>
    </location>
</feature>
<dbReference type="Gene3D" id="1.25.40.10">
    <property type="entry name" value="Tetratricopeptide repeat domain"/>
    <property type="match status" value="1"/>
</dbReference>
<accession>A0A7S0V2E5</accession>
<dbReference type="GO" id="GO:0036064">
    <property type="term" value="C:ciliary basal body"/>
    <property type="evidence" value="ECO:0007669"/>
    <property type="project" value="TreeGrafter"/>
</dbReference>
<reference evidence="5" key="1">
    <citation type="submission" date="2021-01" db="EMBL/GenBank/DDBJ databases">
        <authorList>
            <person name="Corre E."/>
            <person name="Pelletier E."/>
            <person name="Niang G."/>
            <person name="Scheremetjew M."/>
            <person name="Finn R."/>
            <person name="Kale V."/>
            <person name="Holt S."/>
            <person name="Cochrane G."/>
            <person name="Meng A."/>
            <person name="Brown T."/>
            <person name="Cohen L."/>
        </authorList>
    </citation>
    <scope>NUCLEOTIDE SEQUENCE</scope>
    <source>
        <strain evidence="5">SAG 63-3</strain>
    </source>
</reference>
<evidence type="ECO:0000256" key="4">
    <source>
        <dbReference type="SAM" id="MobiDB-lite"/>
    </source>
</evidence>
<feature type="repeat" description="TPR" evidence="3">
    <location>
        <begin position="481"/>
        <end position="514"/>
    </location>
</feature>
<feature type="compositionally biased region" description="Polar residues" evidence="4">
    <location>
        <begin position="125"/>
        <end position="137"/>
    </location>
</feature>
<dbReference type="Pfam" id="PF13432">
    <property type="entry name" value="TPR_16"/>
    <property type="match status" value="1"/>
</dbReference>
<dbReference type="InterPro" id="IPR013105">
    <property type="entry name" value="TPR_2"/>
</dbReference>
<dbReference type="PANTHER" id="PTHR44177">
    <property type="entry name" value="TETRATRICOPEPTIDE REPEAT PROTEIN 8"/>
    <property type="match status" value="1"/>
</dbReference>
<evidence type="ECO:0000313" key="5">
    <source>
        <dbReference type="EMBL" id="CAD8778456.1"/>
    </source>
</evidence>